<dbReference type="EMBL" id="JABEPP010000006">
    <property type="protein sequence ID" value="NNM74864.1"/>
    <property type="molecule type" value="Genomic_DNA"/>
</dbReference>
<keyword evidence="2" id="KW-1185">Reference proteome</keyword>
<proteinExistence type="predicted"/>
<accession>A0A849IAF3</accession>
<dbReference type="PANTHER" id="PTHR36931">
    <property type="entry name" value="UPF0153 PROTEIN YEIW"/>
    <property type="match status" value="1"/>
</dbReference>
<gene>
    <name evidence="1" type="ORF">HJG44_21110</name>
</gene>
<organism evidence="1 2">
    <name type="scientific">Enterovirga aerilata</name>
    <dbReference type="NCBI Taxonomy" id="2730920"/>
    <lineage>
        <taxon>Bacteria</taxon>
        <taxon>Pseudomonadati</taxon>
        <taxon>Pseudomonadota</taxon>
        <taxon>Alphaproteobacteria</taxon>
        <taxon>Hyphomicrobiales</taxon>
        <taxon>Methylobacteriaceae</taxon>
        <taxon>Enterovirga</taxon>
    </lineage>
</organism>
<evidence type="ECO:0000313" key="1">
    <source>
        <dbReference type="EMBL" id="NNM74864.1"/>
    </source>
</evidence>
<dbReference type="Proteomes" id="UP000564885">
    <property type="component" value="Unassembled WGS sequence"/>
</dbReference>
<comment type="caution">
    <text evidence="1">The sequence shown here is derived from an EMBL/GenBank/DDBJ whole genome shotgun (WGS) entry which is preliminary data.</text>
</comment>
<reference evidence="1 2" key="1">
    <citation type="submission" date="2020-04" db="EMBL/GenBank/DDBJ databases">
        <title>Enterovirga sp. isolate from soil.</title>
        <authorList>
            <person name="Chea S."/>
            <person name="Kim D.-U."/>
        </authorList>
    </citation>
    <scope>NUCLEOTIDE SEQUENCE [LARGE SCALE GENOMIC DNA]</scope>
    <source>
        <strain evidence="1 2">DB1703</strain>
    </source>
</reference>
<dbReference type="PANTHER" id="PTHR36931:SF1">
    <property type="entry name" value="UPF0153 PROTEIN YEIW"/>
    <property type="match status" value="1"/>
</dbReference>
<dbReference type="AlphaFoldDB" id="A0A849IAF3"/>
<evidence type="ECO:0008006" key="3">
    <source>
        <dbReference type="Google" id="ProtNLM"/>
    </source>
</evidence>
<dbReference type="InterPro" id="IPR052572">
    <property type="entry name" value="UPF0153_domain"/>
</dbReference>
<sequence>MLDPAAFASTPAPGRDCGACTLCCKVYDVPALDKPAGTWCRHCQPGRGCGIHETRPQHCRSFHCLWMTETWLGPEWKPDRAKLVLSVDPATRFLLVQVDPGAPGAWRREPYYAQLKSWAAAGAQQARHVIVFLNKNATVVLPDRDVPLGVMGPNDRIVARPRSTPQGMTLDVEKVAA</sequence>
<name>A0A849IAF3_9HYPH</name>
<dbReference type="RefSeq" id="WP_171220303.1">
    <property type="nucleotide sequence ID" value="NZ_JABEPP010000006.1"/>
</dbReference>
<evidence type="ECO:0000313" key="2">
    <source>
        <dbReference type="Proteomes" id="UP000564885"/>
    </source>
</evidence>
<protein>
    <recommendedName>
        <fullName evidence="3">YkgJ family cysteine cluster protein</fullName>
    </recommendedName>
</protein>